<reference evidence="2" key="2">
    <citation type="submission" date="2020-09" db="EMBL/GenBank/DDBJ databases">
        <authorList>
            <person name="Sun Q."/>
            <person name="Ohkuma M."/>
        </authorList>
    </citation>
    <scope>NUCLEOTIDE SEQUENCE</scope>
    <source>
        <strain evidence="2">JCM 18487</strain>
    </source>
</reference>
<dbReference type="AlphaFoldDB" id="A0A917KB55"/>
<evidence type="ECO:0000256" key="1">
    <source>
        <dbReference type="SAM" id="Phobius"/>
    </source>
</evidence>
<feature type="transmembrane region" description="Helical" evidence="1">
    <location>
        <begin position="63"/>
        <end position="83"/>
    </location>
</feature>
<accession>A0A917KB55</accession>
<organism evidence="2 3">
    <name type="scientific">Alicyclobacillus cellulosilyticus</name>
    <dbReference type="NCBI Taxonomy" id="1003997"/>
    <lineage>
        <taxon>Bacteria</taxon>
        <taxon>Bacillati</taxon>
        <taxon>Bacillota</taxon>
        <taxon>Bacilli</taxon>
        <taxon>Bacillales</taxon>
        <taxon>Alicyclobacillaceae</taxon>
        <taxon>Alicyclobacillus</taxon>
    </lineage>
</organism>
<evidence type="ECO:0000313" key="3">
    <source>
        <dbReference type="Proteomes" id="UP000637695"/>
    </source>
</evidence>
<evidence type="ECO:0000313" key="2">
    <source>
        <dbReference type="EMBL" id="GGJ07724.1"/>
    </source>
</evidence>
<sequence>MMQWLRRHYAQTAPDTRHIDFRRMAERAVASATTPAPGVTRGLPRQRDARFGHVRGERKGRRGMAWSGLAAAIMLCGLGYGALALSPNLDGLAYAALAGNPGLASMIPPFDAGLLRQVQNGAVHELDVSAAGHGVTVRVLGAYADSARIAVFVRTEGSGATAQDIWMIGDPVLTDQFGHRYRPLPIDGVYVGEHGPMQVTLNFEGIPRWKQWLGVRLRLSFHTLVDVPPKSYVRHTVSGNWSLSWLQPVAAQGTSPTAAPAGPSTPADVPVRLASIQCSPTVTLFTLAPRASSRAHPAFGGPYFGYVRSPSRGNLLLSLGGTPNEIAFPALPPGRYELVINGVGAQNGIERVHWVFPFVVH</sequence>
<name>A0A917KB55_9BACL</name>
<keyword evidence="1" id="KW-0472">Membrane</keyword>
<dbReference type="RefSeq" id="WP_188882301.1">
    <property type="nucleotide sequence ID" value="NZ_BMOY01000023.1"/>
</dbReference>
<comment type="caution">
    <text evidence="2">The sequence shown here is derived from an EMBL/GenBank/DDBJ whole genome shotgun (WGS) entry which is preliminary data.</text>
</comment>
<keyword evidence="1" id="KW-0812">Transmembrane</keyword>
<dbReference type="EMBL" id="BMOY01000023">
    <property type="protein sequence ID" value="GGJ07724.1"/>
    <property type="molecule type" value="Genomic_DNA"/>
</dbReference>
<reference evidence="2" key="1">
    <citation type="journal article" date="2014" name="Int. J. Syst. Evol. Microbiol.">
        <title>Complete genome sequence of Corynebacterium casei LMG S-19264T (=DSM 44701T), isolated from a smear-ripened cheese.</title>
        <authorList>
            <consortium name="US DOE Joint Genome Institute (JGI-PGF)"/>
            <person name="Walter F."/>
            <person name="Albersmeier A."/>
            <person name="Kalinowski J."/>
            <person name="Ruckert C."/>
        </authorList>
    </citation>
    <scope>NUCLEOTIDE SEQUENCE</scope>
    <source>
        <strain evidence="2">JCM 18487</strain>
    </source>
</reference>
<dbReference type="Proteomes" id="UP000637695">
    <property type="component" value="Unassembled WGS sequence"/>
</dbReference>
<keyword evidence="3" id="KW-1185">Reference proteome</keyword>
<protein>
    <recommendedName>
        <fullName evidence="4">DUF4179 domain-containing protein</fullName>
    </recommendedName>
</protein>
<evidence type="ECO:0008006" key="4">
    <source>
        <dbReference type="Google" id="ProtNLM"/>
    </source>
</evidence>
<keyword evidence="1" id="KW-1133">Transmembrane helix</keyword>
<gene>
    <name evidence="2" type="ORF">GCM10010885_16000</name>
</gene>
<proteinExistence type="predicted"/>